<proteinExistence type="predicted"/>
<dbReference type="Proteomes" id="UP000554482">
    <property type="component" value="Unassembled WGS sequence"/>
</dbReference>
<dbReference type="InterPro" id="IPR025696">
    <property type="entry name" value="Beta-barrel_MTR4"/>
</dbReference>
<reference evidence="2 3" key="1">
    <citation type="submission" date="2020-06" db="EMBL/GenBank/DDBJ databases">
        <title>Transcriptomic and genomic resources for Thalictrum thalictroides and T. hernandezii: Facilitating candidate gene discovery in an emerging model plant lineage.</title>
        <authorList>
            <person name="Arias T."/>
            <person name="Riano-Pachon D.M."/>
            <person name="Di Stilio V.S."/>
        </authorList>
    </citation>
    <scope>NUCLEOTIDE SEQUENCE [LARGE SCALE GENOMIC DNA]</scope>
    <source>
        <strain evidence="3">cv. WT478/WT964</strain>
        <tissue evidence="2">Leaves</tissue>
    </source>
</reference>
<keyword evidence="2" id="KW-0378">Hydrolase</keyword>
<dbReference type="EMBL" id="JABWDY010027251">
    <property type="protein sequence ID" value="KAF5188053.1"/>
    <property type="molecule type" value="Genomic_DNA"/>
</dbReference>
<sequence length="249" mass="28644">MHVVPVQLPLICALSKIRIAVPSDLRPVEARQNILMAVQELGSRFPHGLPMLNPVKDMGIEDPELLVELVNQIEKKLFAHPLHKSSQDTEQIKCVQRKAEVNHEIQQLKAKMSLESCFIPRDKSNEQIHLRTEHAKPLQQLQDSVRRIAEIQLECKLEVNVDEYVESTVRPYLMDVIYCWFKGCHFCGDYEMTEIFEASIIRLARRLDEFFNQLCAAAHAVGEVDLENKFAVGSESLQRDIMFSNSMYL</sequence>
<feature type="domain" description="ATP-dependent RNA helicase Ski2/MTR4 C-terminal" evidence="1">
    <location>
        <begin position="101"/>
        <end position="249"/>
    </location>
</feature>
<dbReference type="InterPro" id="IPR012961">
    <property type="entry name" value="Ski2/MTR4_C"/>
</dbReference>
<dbReference type="Pfam" id="PF13234">
    <property type="entry name" value="MTR4_beta-barrel"/>
    <property type="match status" value="1"/>
</dbReference>
<dbReference type="SMART" id="SM01142">
    <property type="entry name" value="DSHCT"/>
    <property type="match status" value="1"/>
</dbReference>
<keyword evidence="3" id="KW-1185">Reference proteome</keyword>
<dbReference type="Gene3D" id="1.10.3380.30">
    <property type="match status" value="1"/>
</dbReference>
<dbReference type="Gene3D" id="2.40.30.300">
    <property type="match status" value="1"/>
</dbReference>
<organism evidence="2 3">
    <name type="scientific">Thalictrum thalictroides</name>
    <name type="common">Rue-anemone</name>
    <name type="synonym">Anemone thalictroides</name>
    <dbReference type="NCBI Taxonomy" id="46969"/>
    <lineage>
        <taxon>Eukaryota</taxon>
        <taxon>Viridiplantae</taxon>
        <taxon>Streptophyta</taxon>
        <taxon>Embryophyta</taxon>
        <taxon>Tracheophyta</taxon>
        <taxon>Spermatophyta</taxon>
        <taxon>Magnoliopsida</taxon>
        <taxon>Ranunculales</taxon>
        <taxon>Ranunculaceae</taxon>
        <taxon>Thalictroideae</taxon>
        <taxon>Thalictrum</taxon>
    </lineage>
</organism>
<protein>
    <submittedName>
        <fullName evidence="2">Dexh-box atp-dependent rna helicase dexh10</fullName>
    </submittedName>
</protein>
<evidence type="ECO:0000259" key="1">
    <source>
        <dbReference type="SMART" id="SM01142"/>
    </source>
</evidence>
<evidence type="ECO:0000313" key="3">
    <source>
        <dbReference type="Proteomes" id="UP000554482"/>
    </source>
</evidence>
<keyword evidence="2" id="KW-0067">ATP-binding</keyword>
<dbReference type="AlphaFoldDB" id="A0A7J6VT37"/>
<keyword evidence="2" id="KW-0347">Helicase</keyword>
<dbReference type="OrthoDB" id="64767at2759"/>
<dbReference type="GO" id="GO:0004386">
    <property type="term" value="F:helicase activity"/>
    <property type="evidence" value="ECO:0007669"/>
    <property type="project" value="UniProtKB-KW"/>
</dbReference>
<gene>
    <name evidence="2" type="ORF">FRX31_022359</name>
</gene>
<keyword evidence="2" id="KW-0547">Nucleotide-binding</keyword>
<accession>A0A7J6VT37</accession>
<comment type="caution">
    <text evidence="2">The sequence shown here is derived from an EMBL/GenBank/DDBJ whole genome shotgun (WGS) entry which is preliminary data.</text>
</comment>
<evidence type="ECO:0000313" key="2">
    <source>
        <dbReference type="EMBL" id="KAF5188053.1"/>
    </source>
</evidence>
<name>A0A7J6VT37_THATH</name>